<comment type="similarity">
    <text evidence="2">In the central section; belongs to the CRISPR-associated helicase Cas3 family.</text>
</comment>
<evidence type="ECO:0000256" key="5">
    <source>
        <dbReference type="ARBA" id="ARBA00022741"/>
    </source>
</evidence>
<dbReference type="Pfam" id="PF18395">
    <property type="entry name" value="Cas3_C"/>
    <property type="match status" value="1"/>
</dbReference>
<feature type="domain" description="HD Cas3-type" evidence="10">
    <location>
        <begin position="11"/>
        <end position="217"/>
    </location>
</feature>
<evidence type="ECO:0000256" key="8">
    <source>
        <dbReference type="ARBA" id="ARBA00022840"/>
    </source>
</evidence>
<comment type="caution">
    <text evidence="11">The sequence shown here is derived from an EMBL/GenBank/DDBJ whole genome shotgun (WGS) entry which is preliminary data.</text>
</comment>
<evidence type="ECO:0000256" key="9">
    <source>
        <dbReference type="ARBA" id="ARBA00023118"/>
    </source>
</evidence>
<evidence type="ECO:0000256" key="2">
    <source>
        <dbReference type="ARBA" id="ARBA00009046"/>
    </source>
</evidence>
<comment type="similarity">
    <text evidence="1">In the N-terminal section; belongs to the CRISPR-associated nuclease Cas3-HD family.</text>
</comment>
<dbReference type="PANTHER" id="PTHR47963">
    <property type="entry name" value="DEAD-BOX ATP-DEPENDENT RNA HELICASE 47, MITOCHONDRIAL"/>
    <property type="match status" value="1"/>
</dbReference>
<sequence length="937" mass="100887">MDVRLWGKYDGLSRAYPVICHLLDTAAVAGVLWDDVLSSRTRRRIARELGVPEAEGRRIVAFWAGLHDIGKITAPFQAKVPEAFAAVAAEPQFAAGAAHAVSERSLRHETATHWALVEFLTECGYPQDRLVRMSAGHQVAQLLGGHHGCFGSVLREKELRAVAAWQPGLGEDGWREQRHAHAAAVRRLTGAMRVPQGALSGPTAAVLTGLVVVADWLVSQVDVIEPRLPAADWRGSGPELDEHFRGALAMPPSLVRGAGLGRAQFPQRSFEEQFPFPPNKLQADIAARLPGLVSGAGLLLVTAPTGDGKTEAALHAASVMARVSGASGMYFALPTMATADAMFDRVRRFADGNVEGERALTLLHSMAWLSPAYADGQGQDLGQGSVVSSDGPTGTEAGRWLRTPRRGLLAPLSNGTIDQALTAVLPVRYNVLRLLGLSDKVLVVDEAHAYGPWMHSLLVRLLEWLGALGAPVVLLSATLTGRAASSLVEAYRRGAGFPEPARVEPCYPGWLYADAHTGEVSEPRAVDSDRERDLRVETRQVRWDVRERPDATPRPGSRRAALRELIAPVTGQGGCVLVCCTTVEEAQRTYRDLQHAFPELAARQGGLRLLHSRYPAHVRQRISAESESAFGKPADEAQAAAVRPGSVLVATQIVEQSLDLDFDLVVSDLAPLAQLLQRAGRGKRHERANRPSWTGDPREPRLVVLEPLGEDGTVAAPKTWGAVYDDALLRRTSVLLNKRAGAGIAVPGDVQELVDAVYADDFSDHLADAAERDKLAHLDAARLAATAAEGQLARMVTIPAPQDVRGDLSVLSSSDPGITEELLTTRLGADTGRAVCVYIQPAGFRTLDPDGAVELPDSFGRAPARRQVAEVMSHTVPLPGRWLAGRTEEHDVPKSWRSSPILADLALLPMSRGEDGRWTCRLGTREIEISDVGISAN</sequence>
<evidence type="ECO:0000256" key="4">
    <source>
        <dbReference type="ARBA" id="ARBA00022723"/>
    </source>
</evidence>
<evidence type="ECO:0000259" key="10">
    <source>
        <dbReference type="PROSITE" id="PS51643"/>
    </source>
</evidence>
<keyword evidence="12" id="KW-1185">Reference proteome</keyword>
<name>A0ABN2Z506_9ACTN</name>
<dbReference type="CDD" id="cd09641">
    <property type="entry name" value="Cas3''_I"/>
    <property type="match status" value="1"/>
</dbReference>
<dbReference type="InterPro" id="IPR006474">
    <property type="entry name" value="Helicase_Cas3_CRISPR-ass_core"/>
</dbReference>
<keyword evidence="6" id="KW-0378">Hydrolase</keyword>
<dbReference type="SUPFAM" id="SSF52540">
    <property type="entry name" value="P-loop containing nucleoside triphosphate hydrolases"/>
    <property type="match status" value="1"/>
</dbReference>
<keyword evidence="5" id="KW-0547">Nucleotide-binding</keyword>
<dbReference type="InterPro" id="IPR027417">
    <property type="entry name" value="P-loop_NTPase"/>
</dbReference>
<gene>
    <name evidence="11" type="ORF">GCM10009760_16680</name>
</gene>
<keyword evidence="7" id="KW-0347">Helicase</keyword>
<evidence type="ECO:0000313" key="12">
    <source>
        <dbReference type="Proteomes" id="UP001422759"/>
    </source>
</evidence>
<dbReference type="PROSITE" id="PS51643">
    <property type="entry name" value="HD_CAS3"/>
    <property type="match status" value="1"/>
</dbReference>
<dbReference type="NCBIfam" id="TIGR01596">
    <property type="entry name" value="cas3_HD"/>
    <property type="match status" value="1"/>
</dbReference>
<dbReference type="InterPro" id="IPR038257">
    <property type="entry name" value="CRISPR-assoc_Cas3_HD_sf"/>
</dbReference>
<accession>A0ABN2Z506</accession>
<dbReference type="InterPro" id="IPR050547">
    <property type="entry name" value="DEAD_box_RNA_helicases"/>
</dbReference>
<evidence type="ECO:0000256" key="3">
    <source>
        <dbReference type="ARBA" id="ARBA00022722"/>
    </source>
</evidence>
<dbReference type="Proteomes" id="UP001422759">
    <property type="component" value="Unassembled WGS sequence"/>
</dbReference>
<dbReference type="SMART" id="SM00487">
    <property type="entry name" value="DEXDc"/>
    <property type="match status" value="1"/>
</dbReference>
<dbReference type="Gene3D" id="3.40.50.300">
    <property type="entry name" value="P-loop containing nucleotide triphosphate hydrolases"/>
    <property type="match status" value="2"/>
</dbReference>
<reference evidence="11 12" key="1">
    <citation type="journal article" date="2019" name="Int. J. Syst. Evol. Microbiol.">
        <title>The Global Catalogue of Microorganisms (GCM) 10K type strain sequencing project: providing services to taxonomists for standard genome sequencing and annotation.</title>
        <authorList>
            <consortium name="The Broad Institute Genomics Platform"/>
            <consortium name="The Broad Institute Genome Sequencing Center for Infectious Disease"/>
            <person name="Wu L."/>
            <person name="Ma J."/>
        </authorList>
    </citation>
    <scope>NUCLEOTIDE SEQUENCE [LARGE SCALE GENOMIC DNA]</scope>
    <source>
        <strain evidence="11 12">JCM 14560</strain>
    </source>
</reference>
<dbReference type="PANTHER" id="PTHR47963:SF9">
    <property type="entry name" value="CRISPR-ASSOCIATED ENDONUCLEASE_HELICASE CAS3"/>
    <property type="match status" value="1"/>
</dbReference>
<keyword evidence="8" id="KW-0067">ATP-binding</keyword>
<dbReference type="Gene3D" id="1.10.3210.30">
    <property type="match status" value="1"/>
</dbReference>
<dbReference type="Pfam" id="PF18019">
    <property type="entry name" value="Cas3_HD"/>
    <property type="match status" value="1"/>
</dbReference>
<keyword evidence="9" id="KW-0051">Antiviral defense</keyword>
<dbReference type="InterPro" id="IPR006483">
    <property type="entry name" value="CRISPR-assoc_Cas3_HD"/>
</dbReference>
<protein>
    <submittedName>
        <fullName evidence="11">CRISPR-associated helicase/endonuclease Cas3</fullName>
    </submittedName>
</protein>
<keyword evidence="4" id="KW-0479">Metal-binding</keyword>
<dbReference type="InterPro" id="IPR041372">
    <property type="entry name" value="Cas3_C"/>
</dbReference>
<evidence type="ECO:0000256" key="6">
    <source>
        <dbReference type="ARBA" id="ARBA00022801"/>
    </source>
</evidence>
<dbReference type="Pfam" id="PF22590">
    <property type="entry name" value="Cas3-like_C_2"/>
    <property type="match status" value="1"/>
</dbReference>
<dbReference type="CDD" id="cd17930">
    <property type="entry name" value="DEXHc_cas3"/>
    <property type="match status" value="1"/>
</dbReference>
<dbReference type="NCBIfam" id="TIGR01587">
    <property type="entry name" value="cas3_core"/>
    <property type="match status" value="1"/>
</dbReference>
<dbReference type="InterPro" id="IPR054712">
    <property type="entry name" value="Cas3-like_dom"/>
</dbReference>
<proteinExistence type="inferred from homology"/>
<evidence type="ECO:0000256" key="1">
    <source>
        <dbReference type="ARBA" id="ARBA00006847"/>
    </source>
</evidence>
<evidence type="ECO:0000256" key="7">
    <source>
        <dbReference type="ARBA" id="ARBA00022806"/>
    </source>
</evidence>
<dbReference type="EMBL" id="BAAANT010000007">
    <property type="protein sequence ID" value="GAA2136849.1"/>
    <property type="molecule type" value="Genomic_DNA"/>
</dbReference>
<organism evidence="11 12">
    <name type="scientific">Kitasatospora kazusensis</name>
    <dbReference type="NCBI Taxonomy" id="407974"/>
    <lineage>
        <taxon>Bacteria</taxon>
        <taxon>Bacillati</taxon>
        <taxon>Actinomycetota</taxon>
        <taxon>Actinomycetes</taxon>
        <taxon>Kitasatosporales</taxon>
        <taxon>Streptomycetaceae</taxon>
        <taxon>Kitasatospora</taxon>
    </lineage>
</organism>
<dbReference type="InterPro" id="IPR014001">
    <property type="entry name" value="Helicase_ATP-bd"/>
</dbReference>
<evidence type="ECO:0000313" key="11">
    <source>
        <dbReference type="EMBL" id="GAA2136849.1"/>
    </source>
</evidence>
<keyword evidence="3" id="KW-0540">Nuclease</keyword>